<dbReference type="PANTHER" id="PTHR37540:SF5">
    <property type="entry name" value="TRANSCRIPTION FACTOR DOMAIN-CONTAINING PROTEIN"/>
    <property type="match status" value="1"/>
</dbReference>
<dbReference type="AlphaFoldDB" id="A0A8T9BZD3"/>
<proteinExistence type="predicted"/>
<feature type="non-terminal residue" evidence="2">
    <location>
        <position position="1"/>
    </location>
</feature>
<evidence type="ECO:0000256" key="1">
    <source>
        <dbReference type="SAM" id="MobiDB-lite"/>
    </source>
</evidence>
<dbReference type="Proteomes" id="UP000469558">
    <property type="component" value="Unassembled WGS sequence"/>
</dbReference>
<accession>A0A8T9BZD3</accession>
<dbReference type="OrthoDB" id="4158087at2759"/>
<feature type="region of interest" description="Disordered" evidence="1">
    <location>
        <begin position="17"/>
        <end position="44"/>
    </location>
</feature>
<dbReference type="PANTHER" id="PTHR37540">
    <property type="entry name" value="TRANSCRIPTION FACTOR (ACR-2), PUTATIVE-RELATED-RELATED"/>
    <property type="match status" value="1"/>
</dbReference>
<protein>
    <submittedName>
        <fullName evidence="2">Uncharacterized protein</fullName>
    </submittedName>
</protein>
<name>A0A8T9BZD3_9HELO</name>
<organism evidence="2 3">
    <name type="scientific">Lachnellula suecica</name>
    <dbReference type="NCBI Taxonomy" id="602035"/>
    <lineage>
        <taxon>Eukaryota</taxon>
        <taxon>Fungi</taxon>
        <taxon>Dikarya</taxon>
        <taxon>Ascomycota</taxon>
        <taxon>Pezizomycotina</taxon>
        <taxon>Leotiomycetes</taxon>
        <taxon>Helotiales</taxon>
        <taxon>Lachnaceae</taxon>
        <taxon>Lachnellula</taxon>
    </lineage>
</organism>
<comment type="caution">
    <text evidence="2">The sequence shown here is derived from an EMBL/GenBank/DDBJ whole genome shotgun (WGS) entry which is preliminary data.</text>
</comment>
<reference evidence="2 3" key="1">
    <citation type="submission" date="2018-05" db="EMBL/GenBank/DDBJ databases">
        <title>Genome sequencing and assembly of the regulated plant pathogen Lachnellula willkommii and related sister species for the development of diagnostic species identification markers.</title>
        <authorList>
            <person name="Giroux E."/>
            <person name="Bilodeau G."/>
        </authorList>
    </citation>
    <scope>NUCLEOTIDE SEQUENCE [LARGE SCALE GENOMIC DNA]</scope>
    <source>
        <strain evidence="2 3">CBS 268.59</strain>
    </source>
</reference>
<dbReference type="EMBL" id="QGMK01002272">
    <property type="protein sequence ID" value="TVY59629.1"/>
    <property type="molecule type" value="Genomic_DNA"/>
</dbReference>
<keyword evidence="3" id="KW-1185">Reference proteome</keyword>
<sequence>MLDLPLADHVSRLVTSLASRPPGRERDVEGEEREVSCDNSEQEDIIEPLEKSSSNGFKVPQQKPARVHCVGASKTKSWRETSPVLYSADLRLPPEVRQSLEEHAQKSRIDTCLGGTDPFDAFELPKNSTTDMALHHWANVFQNTRMVLSPRKAWMKINLSDKTIASVTTYCSAYHFYFIRRMRPPPPCLIQKANAIRNLNNTMRQPGHIPNDYTMVAVAVMTLLECLAGEPRASVIHRKGLQQMVKARGGLENLGFDGGAQRTISWADTACAILMREKPSLSPTLIPTAGESAIAGFSTGDLDSRLLSLTASPYLTKGMLYIYLRLRYLTEFLLRHSFDSFDEYYFSDKIDFIERQILALLHSPRLAESPVVAFVTAFLNAALIYAVEELRECPKWTNVCVALAGRIYSGLQMAELERVRERCPDLLLWVLTLGRSGNSPLGELGRAWYARGIAGLEEGFGVCVPAAVGGL</sequence>
<evidence type="ECO:0000313" key="3">
    <source>
        <dbReference type="Proteomes" id="UP000469558"/>
    </source>
</evidence>
<gene>
    <name evidence="2" type="ORF">LSUE1_G008025</name>
</gene>
<evidence type="ECO:0000313" key="2">
    <source>
        <dbReference type="EMBL" id="TVY59629.1"/>
    </source>
</evidence>